<feature type="transmembrane region" description="Helical" evidence="11">
    <location>
        <begin position="55"/>
        <end position="81"/>
    </location>
</feature>
<feature type="transmembrane region" description="Helical" evidence="11">
    <location>
        <begin position="6"/>
        <end position="21"/>
    </location>
</feature>
<keyword evidence="4" id="KW-0813">Transport</keyword>
<keyword evidence="12" id="KW-0560">Oxidoreductase</keyword>
<dbReference type="Gene3D" id="1.10.287.3510">
    <property type="match status" value="1"/>
</dbReference>
<dbReference type="InterPro" id="IPR039428">
    <property type="entry name" value="NUOK/Mnh_C1-like"/>
</dbReference>
<reference evidence="12" key="1">
    <citation type="journal article" date="2012" name="Genome Biol. Evol.">
        <title>Evolution of linear mitochondrial genomes in medusozoan cnidarians.</title>
        <authorList>
            <person name="Kayal E."/>
            <person name="Bentlage B."/>
            <person name="Collins A.G."/>
            <person name="Kayal M."/>
            <person name="Pirro S."/>
            <person name="Lavrov D.V."/>
        </authorList>
    </citation>
    <scope>NUCLEOTIDE SEQUENCE</scope>
</reference>
<evidence type="ECO:0000256" key="11">
    <source>
        <dbReference type="SAM" id="Phobius"/>
    </source>
</evidence>
<accession>G9ISZ7</accession>
<proteinExistence type="inferred from homology"/>
<evidence type="ECO:0000256" key="4">
    <source>
        <dbReference type="ARBA" id="ARBA00022448"/>
    </source>
</evidence>
<evidence type="ECO:0000256" key="1">
    <source>
        <dbReference type="ARBA" id="ARBA00004141"/>
    </source>
</evidence>
<feature type="transmembrane region" description="Helical" evidence="11">
    <location>
        <begin position="26"/>
        <end position="49"/>
    </location>
</feature>
<evidence type="ECO:0000256" key="7">
    <source>
        <dbReference type="ARBA" id="ARBA00022989"/>
    </source>
</evidence>
<evidence type="ECO:0000313" key="12">
    <source>
        <dbReference type="EMBL" id="AER54646.1"/>
    </source>
</evidence>
<protein>
    <recommendedName>
        <fullName evidence="3">NADH-ubiquinone oxidoreductase chain 4L</fullName>
    </recommendedName>
    <alternativeName>
        <fullName evidence="10">NADH dehydrogenase subunit 4L</fullName>
    </alternativeName>
</protein>
<comment type="subcellular location">
    <subcellularLocation>
        <location evidence="1">Membrane</location>
        <topology evidence="1">Multi-pass membrane protein</topology>
    </subcellularLocation>
</comment>
<dbReference type="GO" id="GO:0016651">
    <property type="term" value="F:oxidoreductase activity, acting on NAD(P)H"/>
    <property type="evidence" value="ECO:0007669"/>
    <property type="project" value="InterPro"/>
</dbReference>
<keyword evidence="8" id="KW-0520">NAD</keyword>
<dbReference type="Pfam" id="PF00420">
    <property type="entry name" value="Oxidored_q2"/>
    <property type="match status" value="1"/>
</dbReference>
<organism evidence="12">
    <name type="scientific">Pennaria disticha</name>
    <dbReference type="NCBI Taxonomy" id="264068"/>
    <lineage>
        <taxon>Eukaryota</taxon>
        <taxon>Metazoa</taxon>
        <taxon>Cnidaria</taxon>
        <taxon>Hydrozoa</taxon>
        <taxon>Hydroidolina</taxon>
        <taxon>Anthoathecata</taxon>
        <taxon>Capitata</taxon>
        <taxon>Pennariidae</taxon>
        <taxon>Pennaria</taxon>
    </lineage>
</organism>
<keyword evidence="6" id="KW-1278">Translocase</keyword>
<dbReference type="PANTHER" id="PTHR11434:SF16">
    <property type="entry name" value="NADH-UBIQUINONE OXIDOREDUCTASE CHAIN 4L"/>
    <property type="match status" value="1"/>
</dbReference>
<dbReference type="PANTHER" id="PTHR11434">
    <property type="entry name" value="NADH-UBIQUINONE OXIDOREDUCTASE SUBUNIT ND4L"/>
    <property type="match status" value="1"/>
</dbReference>
<dbReference type="GO" id="GO:0042773">
    <property type="term" value="P:ATP synthesis coupled electron transport"/>
    <property type="evidence" value="ECO:0007669"/>
    <property type="project" value="InterPro"/>
</dbReference>
<keyword evidence="12" id="KW-0496">Mitochondrion</keyword>
<keyword evidence="5 11" id="KW-0812">Transmembrane</keyword>
<dbReference type="InterPro" id="IPR001133">
    <property type="entry name" value="NADH_UbQ_OxRdtase_chain4L/K"/>
</dbReference>
<evidence type="ECO:0000256" key="3">
    <source>
        <dbReference type="ARBA" id="ARBA00016612"/>
    </source>
</evidence>
<keyword evidence="9 11" id="KW-0472">Membrane</keyword>
<evidence type="ECO:0000256" key="9">
    <source>
        <dbReference type="ARBA" id="ARBA00023136"/>
    </source>
</evidence>
<dbReference type="AlphaFoldDB" id="G9ISZ7"/>
<evidence type="ECO:0000256" key="5">
    <source>
        <dbReference type="ARBA" id="ARBA00022692"/>
    </source>
</evidence>
<evidence type="ECO:0000256" key="10">
    <source>
        <dbReference type="ARBA" id="ARBA00031586"/>
    </source>
</evidence>
<evidence type="ECO:0000256" key="8">
    <source>
        <dbReference type="ARBA" id="ARBA00023027"/>
    </source>
</evidence>
<comment type="similarity">
    <text evidence="2">Belongs to the complex I subunit 4L family.</text>
</comment>
<gene>
    <name evidence="12" type="primary">nad4L</name>
</gene>
<dbReference type="EMBL" id="JN700950">
    <property type="protein sequence ID" value="AER54646.1"/>
    <property type="molecule type" value="Genomic_DNA"/>
</dbReference>
<geneLocation type="mitochondrion" evidence="12"/>
<dbReference type="NCBIfam" id="NF004320">
    <property type="entry name" value="PRK05715.1-2"/>
    <property type="match status" value="1"/>
</dbReference>
<dbReference type="GO" id="GO:0030964">
    <property type="term" value="C:NADH dehydrogenase complex"/>
    <property type="evidence" value="ECO:0007669"/>
    <property type="project" value="TreeGrafter"/>
</dbReference>
<keyword evidence="7 11" id="KW-1133">Transmembrane helix</keyword>
<evidence type="ECO:0000256" key="6">
    <source>
        <dbReference type="ARBA" id="ARBA00022967"/>
    </source>
</evidence>
<name>G9ISZ7_9CNID</name>
<evidence type="ECO:0000256" key="2">
    <source>
        <dbReference type="ARBA" id="ARBA00010519"/>
    </source>
</evidence>
<sequence>MYYLIISIIMFILSIIGMIINKKNILIILICLELMLLSLSLNFLIIGFINKNLFGLFISLFIITIAAVESAIGLSIIISFYKIKGSISLRFINLLKG</sequence>
<dbReference type="HAMAP" id="MF_01456">
    <property type="entry name" value="NDH1_NuoK"/>
    <property type="match status" value="1"/>
</dbReference>